<keyword evidence="8" id="KW-0028">Amino-acid biosynthesis</keyword>
<dbReference type="InterPro" id="IPR001874">
    <property type="entry name" value="DHquinase_II"/>
</dbReference>
<comment type="subunit">
    <text evidence="5 8">Homododecamer.</text>
</comment>
<protein>
    <recommendedName>
        <fullName evidence="6 8">3-dehydroquinate dehydratase</fullName>
        <shortName evidence="8">3-dehydroquinase</shortName>
        <ecNumber evidence="6 8">4.2.1.10</ecNumber>
    </recommendedName>
    <alternativeName>
        <fullName evidence="8">Type II DHQase</fullName>
    </alternativeName>
</protein>
<comment type="pathway">
    <text evidence="3 8">Metabolic intermediate biosynthesis; chorismate biosynthesis; chorismate from D-erythrose 4-phosphate and phosphoenolpyruvate: step 3/7.</text>
</comment>
<dbReference type="InterPro" id="IPR018509">
    <property type="entry name" value="DHquinase_II_CS"/>
</dbReference>
<dbReference type="InterPro" id="IPR036441">
    <property type="entry name" value="DHquinase_II_sf"/>
</dbReference>
<feature type="binding site" evidence="8 10">
    <location>
        <position position="75"/>
    </location>
    <ligand>
        <name>substrate</name>
    </ligand>
</feature>
<evidence type="ECO:0000256" key="7">
    <source>
        <dbReference type="ARBA" id="ARBA00023239"/>
    </source>
</evidence>
<evidence type="ECO:0000256" key="9">
    <source>
        <dbReference type="PIRSR" id="PIRSR001399-1"/>
    </source>
</evidence>
<feature type="binding site" evidence="8 10">
    <location>
        <position position="81"/>
    </location>
    <ligand>
        <name>substrate</name>
    </ligand>
</feature>
<evidence type="ECO:0000256" key="6">
    <source>
        <dbReference type="ARBA" id="ARBA00012060"/>
    </source>
</evidence>
<dbReference type="PANTHER" id="PTHR21272">
    <property type="entry name" value="CATABOLIC 3-DEHYDROQUINASE"/>
    <property type="match status" value="1"/>
</dbReference>
<feature type="binding site" evidence="8 10">
    <location>
        <position position="112"/>
    </location>
    <ligand>
        <name>substrate</name>
    </ligand>
</feature>
<dbReference type="NCBIfam" id="NF003807">
    <property type="entry name" value="PRK05395.1-4"/>
    <property type="match status" value="1"/>
</dbReference>
<feature type="binding site" evidence="8 10">
    <location>
        <begin position="102"/>
        <end position="103"/>
    </location>
    <ligand>
        <name>substrate</name>
    </ligand>
</feature>
<evidence type="ECO:0000256" key="3">
    <source>
        <dbReference type="ARBA" id="ARBA00004902"/>
    </source>
</evidence>
<dbReference type="PANTHER" id="PTHR21272:SF3">
    <property type="entry name" value="CATABOLIC 3-DEHYDROQUINASE"/>
    <property type="match status" value="1"/>
</dbReference>
<evidence type="ECO:0000313" key="12">
    <source>
        <dbReference type="EMBL" id="WOO43023.1"/>
    </source>
</evidence>
<comment type="catalytic activity">
    <reaction evidence="1 8">
        <text>3-dehydroquinate = 3-dehydroshikimate + H2O</text>
        <dbReference type="Rhea" id="RHEA:21096"/>
        <dbReference type="ChEBI" id="CHEBI:15377"/>
        <dbReference type="ChEBI" id="CHEBI:16630"/>
        <dbReference type="ChEBI" id="CHEBI:32364"/>
        <dbReference type="EC" id="4.2.1.10"/>
    </reaction>
</comment>
<proteinExistence type="inferred from homology"/>
<dbReference type="KEGG" id="puo:RZN69_07950"/>
<comment type="function">
    <text evidence="2 8">Catalyzes a trans-dehydration via an enolate intermediate.</text>
</comment>
<dbReference type="GO" id="GO:0008652">
    <property type="term" value="P:amino acid biosynthetic process"/>
    <property type="evidence" value="ECO:0007669"/>
    <property type="project" value="UniProtKB-KW"/>
</dbReference>
<feature type="site" description="Transition state stabilizer" evidence="8 11">
    <location>
        <position position="18"/>
    </location>
</feature>
<feature type="binding site" evidence="8 10">
    <location>
        <position position="88"/>
    </location>
    <ligand>
        <name>substrate</name>
    </ligand>
</feature>
<dbReference type="GO" id="GO:0009073">
    <property type="term" value="P:aromatic amino acid family biosynthetic process"/>
    <property type="evidence" value="ECO:0007669"/>
    <property type="project" value="UniProtKB-KW"/>
</dbReference>
<dbReference type="CDD" id="cd00466">
    <property type="entry name" value="DHQase_II"/>
    <property type="match status" value="1"/>
</dbReference>
<accession>A0AAQ3QWR9</accession>
<dbReference type="PROSITE" id="PS01029">
    <property type="entry name" value="DEHYDROQUINASE_II"/>
    <property type="match status" value="1"/>
</dbReference>
<feature type="active site" description="Proton donor" evidence="8 9">
    <location>
        <position position="101"/>
    </location>
</feature>
<dbReference type="NCBIfam" id="NF003805">
    <property type="entry name" value="PRK05395.1-2"/>
    <property type="match status" value="1"/>
</dbReference>
<dbReference type="Gene3D" id="3.40.50.9100">
    <property type="entry name" value="Dehydroquinase, class II"/>
    <property type="match status" value="1"/>
</dbReference>
<feature type="active site" description="Proton acceptor" evidence="8 9">
    <location>
        <position position="23"/>
    </location>
</feature>
<evidence type="ECO:0000256" key="5">
    <source>
        <dbReference type="ARBA" id="ARBA00011193"/>
    </source>
</evidence>
<dbReference type="PIRSF" id="PIRSF001399">
    <property type="entry name" value="DHquinase_II"/>
    <property type="match status" value="1"/>
</dbReference>
<dbReference type="RefSeq" id="WP_317835559.1">
    <property type="nucleotide sequence ID" value="NZ_CP136920.1"/>
</dbReference>
<dbReference type="HAMAP" id="MF_00169">
    <property type="entry name" value="AroQ"/>
    <property type="match status" value="1"/>
</dbReference>
<gene>
    <name evidence="8 12" type="primary">aroQ</name>
    <name evidence="12" type="ORF">RZN69_07950</name>
</gene>
<sequence>MKTIGILNGPNLDRLGKREPEVYGSETLADLEERLKAKATDLDYEIAFFQSNHEGELIDKLAEWVDSGVSAVVLNGAGLTHTSVALRDAIAASDLPVVEVHISHIYQREPFRHTSLTAPVCKGVISGLGFYGYEAAMEFLAKR</sequence>
<evidence type="ECO:0000256" key="8">
    <source>
        <dbReference type="HAMAP-Rule" id="MF_00169"/>
    </source>
</evidence>
<evidence type="ECO:0000313" key="13">
    <source>
        <dbReference type="Proteomes" id="UP001304300"/>
    </source>
</evidence>
<dbReference type="GO" id="GO:0003855">
    <property type="term" value="F:3-dehydroquinate dehydratase activity"/>
    <property type="evidence" value="ECO:0007669"/>
    <property type="project" value="UniProtKB-UniRule"/>
</dbReference>
<dbReference type="NCBIfam" id="TIGR01088">
    <property type="entry name" value="aroQ"/>
    <property type="match status" value="1"/>
</dbReference>
<evidence type="ECO:0000256" key="11">
    <source>
        <dbReference type="PIRSR" id="PIRSR001399-3"/>
    </source>
</evidence>
<dbReference type="EC" id="4.2.1.10" evidence="6 8"/>
<dbReference type="NCBIfam" id="NF003806">
    <property type="entry name" value="PRK05395.1-3"/>
    <property type="match status" value="1"/>
</dbReference>
<evidence type="ECO:0000256" key="1">
    <source>
        <dbReference type="ARBA" id="ARBA00001864"/>
    </source>
</evidence>
<dbReference type="Pfam" id="PF01220">
    <property type="entry name" value="DHquinase_II"/>
    <property type="match status" value="1"/>
</dbReference>
<keyword evidence="8" id="KW-0057">Aromatic amino acid biosynthesis</keyword>
<comment type="similarity">
    <text evidence="4 8">Belongs to the type-II 3-dehydroquinase family.</text>
</comment>
<keyword evidence="13" id="KW-1185">Reference proteome</keyword>
<reference evidence="12 13" key="1">
    <citation type="submission" date="2023-10" db="EMBL/GenBank/DDBJ databases">
        <title>Rubellicoccus peritrichatus gen. nov., sp. nov., isolated from an algae of coral reef tank.</title>
        <authorList>
            <person name="Luo J."/>
        </authorList>
    </citation>
    <scope>NUCLEOTIDE SEQUENCE [LARGE SCALE GENOMIC DNA]</scope>
    <source>
        <strain evidence="12 13">CR14</strain>
    </source>
</reference>
<dbReference type="AlphaFoldDB" id="A0AAQ3QWR9"/>
<dbReference type="EMBL" id="CP136920">
    <property type="protein sequence ID" value="WOO43023.1"/>
    <property type="molecule type" value="Genomic_DNA"/>
</dbReference>
<evidence type="ECO:0000256" key="4">
    <source>
        <dbReference type="ARBA" id="ARBA00011037"/>
    </source>
</evidence>
<keyword evidence="7 8" id="KW-0456">Lyase</keyword>
<evidence type="ECO:0000256" key="10">
    <source>
        <dbReference type="PIRSR" id="PIRSR001399-2"/>
    </source>
</evidence>
<dbReference type="Proteomes" id="UP001304300">
    <property type="component" value="Chromosome"/>
</dbReference>
<dbReference type="GO" id="GO:0019631">
    <property type="term" value="P:quinate catabolic process"/>
    <property type="evidence" value="ECO:0007669"/>
    <property type="project" value="TreeGrafter"/>
</dbReference>
<dbReference type="GO" id="GO:0009423">
    <property type="term" value="P:chorismate biosynthetic process"/>
    <property type="evidence" value="ECO:0007669"/>
    <property type="project" value="UniProtKB-UniRule"/>
</dbReference>
<organism evidence="12 13">
    <name type="scientific">Rubellicoccus peritrichatus</name>
    <dbReference type="NCBI Taxonomy" id="3080537"/>
    <lineage>
        <taxon>Bacteria</taxon>
        <taxon>Pseudomonadati</taxon>
        <taxon>Verrucomicrobiota</taxon>
        <taxon>Opitutia</taxon>
        <taxon>Puniceicoccales</taxon>
        <taxon>Cerasicoccaceae</taxon>
        <taxon>Rubellicoccus</taxon>
    </lineage>
</organism>
<evidence type="ECO:0000256" key="2">
    <source>
        <dbReference type="ARBA" id="ARBA00003924"/>
    </source>
</evidence>
<name>A0AAQ3QWR9_9BACT</name>
<dbReference type="SUPFAM" id="SSF52304">
    <property type="entry name" value="Type II 3-dehydroquinate dehydratase"/>
    <property type="match status" value="1"/>
</dbReference>